<name>A0A1H7PYQ6_OLID1</name>
<dbReference type="RefSeq" id="WP_093324401.1">
    <property type="nucleotide sequence ID" value="NZ_FOAF01000002.1"/>
</dbReference>
<evidence type="ECO:0000313" key="2">
    <source>
        <dbReference type="Proteomes" id="UP000199421"/>
    </source>
</evidence>
<organism evidence="1 2">
    <name type="scientific">Olivibacter domesticus</name>
    <name type="common">Pseudosphingobacterium domesticum</name>
    <dbReference type="NCBI Taxonomy" id="407022"/>
    <lineage>
        <taxon>Bacteria</taxon>
        <taxon>Pseudomonadati</taxon>
        <taxon>Bacteroidota</taxon>
        <taxon>Sphingobacteriia</taxon>
        <taxon>Sphingobacteriales</taxon>
        <taxon>Sphingobacteriaceae</taxon>
        <taxon>Olivibacter</taxon>
    </lineage>
</organism>
<sequence length="133" mass="15996">MKKFIFTCLILSFTILYLGAQDLVNQNRFKQIEAAKIAYVTKELALSPADAERFFPLYNQYQKELRELIHQRKNKTGKKRGELEYDSEVLALKLRYRDAFIPIINAQRTARFFETEREFREQLLKELRDRRND</sequence>
<gene>
    <name evidence="1" type="ORF">SAMN05661044_02389</name>
</gene>
<accession>A0A1H7PYQ6</accession>
<reference evidence="2" key="1">
    <citation type="submission" date="2016-10" db="EMBL/GenBank/DDBJ databases">
        <authorList>
            <person name="Varghese N."/>
            <person name="Submissions S."/>
        </authorList>
    </citation>
    <scope>NUCLEOTIDE SEQUENCE [LARGE SCALE GENOMIC DNA]</scope>
    <source>
        <strain evidence="2">DSM 18733</strain>
    </source>
</reference>
<dbReference type="EMBL" id="FOAF01000002">
    <property type="protein sequence ID" value="SEL40395.1"/>
    <property type="molecule type" value="Genomic_DNA"/>
</dbReference>
<protein>
    <submittedName>
        <fullName evidence="1">Uncharacterized protein</fullName>
    </submittedName>
</protein>
<evidence type="ECO:0000313" key="1">
    <source>
        <dbReference type="EMBL" id="SEL40395.1"/>
    </source>
</evidence>
<keyword evidence="2" id="KW-1185">Reference proteome</keyword>
<proteinExistence type="predicted"/>
<dbReference type="STRING" id="407022.SAMN05661044_02389"/>
<dbReference type="Proteomes" id="UP000199421">
    <property type="component" value="Unassembled WGS sequence"/>
</dbReference>
<dbReference type="OrthoDB" id="675330at2"/>
<dbReference type="AlphaFoldDB" id="A0A1H7PYQ6"/>